<comment type="caution">
    <text evidence="1">The sequence shown here is derived from an EMBL/GenBank/DDBJ whole genome shotgun (WGS) entry which is preliminary data.</text>
</comment>
<organism evidence="1 2">
    <name type="scientific">Portunus trituberculatus</name>
    <name type="common">Swimming crab</name>
    <name type="synonym">Neptunus trituberculatus</name>
    <dbReference type="NCBI Taxonomy" id="210409"/>
    <lineage>
        <taxon>Eukaryota</taxon>
        <taxon>Metazoa</taxon>
        <taxon>Ecdysozoa</taxon>
        <taxon>Arthropoda</taxon>
        <taxon>Crustacea</taxon>
        <taxon>Multicrustacea</taxon>
        <taxon>Malacostraca</taxon>
        <taxon>Eumalacostraca</taxon>
        <taxon>Eucarida</taxon>
        <taxon>Decapoda</taxon>
        <taxon>Pleocyemata</taxon>
        <taxon>Brachyura</taxon>
        <taxon>Eubrachyura</taxon>
        <taxon>Portunoidea</taxon>
        <taxon>Portunidae</taxon>
        <taxon>Portuninae</taxon>
        <taxon>Portunus</taxon>
    </lineage>
</organism>
<accession>A0A5B7IS38</accession>
<reference evidence="1 2" key="1">
    <citation type="submission" date="2019-05" db="EMBL/GenBank/DDBJ databases">
        <title>Another draft genome of Portunus trituberculatus and its Hox gene families provides insights of decapod evolution.</title>
        <authorList>
            <person name="Jeong J.-H."/>
            <person name="Song I."/>
            <person name="Kim S."/>
            <person name="Choi T."/>
            <person name="Kim D."/>
            <person name="Ryu S."/>
            <person name="Kim W."/>
        </authorList>
    </citation>
    <scope>NUCLEOTIDE SEQUENCE [LARGE SCALE GENOMIC DNA]</scope>
    <source>
        <tissue evidence="1">Muscle</tissue>
    </source>
</reference>
<evidence type="ECO:0000313" key="1">
    <source>
        <dbReference type="EMBL" id="MPC85275.1"/>
    </source>
</evidence>
<dbReference type="Proteomes" id="UP000324222">
    <property type="component" value="Unassembled WGS sequence"/>
</dbReference>
<gene>
    <name evidence="1" type="ORF">E2C01_080041</name>
</gene>
<keyword evidence="2" id="KW-1185">Reference proteome</keyword>
<proteinExistence type="predicted"/>
<protein>
    <submittedName>
        <fullName evidence="1">Uncharacterized protein</fullName>
    </submittedName>
</protein>
<dbReference type="AlphaFoldDB" id="A0A5B7IS38"/>
<sequence length="87" mass="9545">MDQWTHPGRLRCHTRHNTAVSKPLLHPPRRNMAKLHLNAPRLSQQSPGAMLPAFPRMGGSVWAMGGVGAKVNTVTKELTSEAALLTR</sequence>
<dbReference type="EMBL" id="VSRR010067891">
    <property type="protein sequence ID" value="MPC85275.1"/>
    <property type="molecule type" value="Genomic_DNA"/>
</dbReference>
<evidence type="ECO:0000313" key="2">
    <source>
        <dbReference type="Proteomes" id="UP000324222"/>
    </source>
</evidence>
<name>A0A5B7IS38_PORTR</name>